<dbReference type="InterPro" id="IPR006664">
    <property type="entry name" value="OMP_bac"/>
</dbReference>
<dbReference type="PANTHER" id="PTHR30329:SF21">
    <property type="entry name" value="LIPOPROTEIN YIAD-RELATED"/>
    <property type="match status" value="1"/>
</dbReference>
<evidence type="ECO:0000313" key="8">
    <source>
        <dbReference type="Proteomes" id="UP000011058"/>
    </source>
</evidence>
<dbReference type="AlphaFoldDB" id="I0KH51"/>
<dbReference type="KEGG" id="fae:FAES_5455"/>
<keyword evidence="2 4" id="KW-0472">Membrane</keyword>
<evidence type="ECO:0000256" key="4">
    <source>
        <dbReference type="PROSITE-ProRule" id="PRU00473"/>
    </source>
</evidence>
<dbReference type="InterPro" id="IPR006665">
    <property type="entry name" value="OmpA-like"/>
</dbReference>
<organism evidence="7 8">
    <name type="scientific">Fibrella aestuarina BUZ 2</name>
    <dbReference type="NCBI Taxonomy" id="1166018"/>
    <lineage>
        <taxon>Bacteria</taxon>
        <taxon>Pseudomonadati</taxon>
        <taxon>Bacteroidota</taxon>
        <taxon>Cytophagia</taxon>
        <taxon>Cytophagales</taxon>
        <taxon>Spirosomataceae</taxon>
        <taxon>Fibrella</taxon>
    </lineage>
</organism>
<dbReference type="Proteomes" id="UP000011058">
    <property type="component" value="Chromosome"/>
</dbReference>
<gene>
    <name evidence="7" type="primary">oprF5</name>
    <name evidence="7" type="ORF">FAES_5455</name>
</gene>
<dbReference type="Gene3D" id="3.30.1330.60">
    <property type="entry name" value="OmpA-like domain"/>
    <property type="match status" value="1"/>
</dbReference>
<dbReference type="PANTHER" id="PTHR30329">
    <property type="entry name" value="STATOR ELEMENT OF FLAGELLAR MOTOR COMPLEX"/>
    <property type="match status" value="1"/>
</dbReference>
<proteinExistence type="predicted"/>
<evidence type="ECO:0000256" key="1">
    <source>
        <dbReference type="ARBA" id="ARBA00004442"/>
    </source>
</evidence>
<feature type="domain" description="OmpA-like" evidence="6">
    <location>
        <begin position="324"/>
        <end position="440"/>
    </location>
</feature>
<dbReference type="InterPro" id="IPR050330">
    <property type="entry name" value="Bact_OuterMem_StrucFunc"/>
</dbReference>
<dbReference type="RefSeq" id="WP_015334551.1">
    <property type="nucleotide sequence ID" value="NC_020054.1"/>
</dbReference>
<dbReference type="HOGENOM" id="CLU_034534_1_0_10"/>
<dbReference type="eggNOG" id="COG2885">
    <property type="taxonomic scope" value="Bacteria"/>
</dbReference>
<dbReference type="GO" id="GO:0009279">
    <property type="term" value="C:cell outer membrane"/>
    <property type="evidence" value="ECO:0007669"/>
    <property type="project" value="UniProtKB-SubCell"/>
</dbReference>
<dbReference type="PROSITE" id="PS51123">
    <property type="entry name" value="OMPA_2"/>
    <property type="match status" value="1"/>
</dbReference>
<accession>I0KH51</accession>
<dbReference type="STRING" id="1166018.FAES_5455"/>
<dbReference type="EMBL" id="HE796683">
    <property type="protein sequence ID" value="CCH03454.1"/>
    <property type="molecule type" value="Genomic_DNA"/>
</dbReference>
<dbReference type="SUPFAM" id="SSF103088">
    <property type="entry name" value="OmpA-like"/>
    <property type="match status" value="1"/>
</dbReference>
<dbReference type="InterPro" id="IPR036737">
    <property type="entry name" value="OmpA-like_sf"/>
</dbReference>
<name>I0KH51_9BACT</name>
<reference evidence="7 8" key="1">
    <citation type="journal article" date="2012" name="J. Bacteriol.">
        <title>Genome Sequence of Fibrella aestuarina BUZ 2T, a Filamentous Marine Bacterium.</title>
        <authorList>
            <person name="Filippini M."/>
            <person name="Qi W."/>
            <person name="Blom J."/>
            <person name="Goesmann A."/>
            <person name="Smits T.H."/>
            <person name="Bagheri H.C."/>
        </authorList>
    </citation>
    <scope>NUCLEOTIDE SEQUENCE [LARGE SCALE GENOMIC DNA]</scope>
    <source>
        <strain evidence="8">BUZ 2T</strain>
    </source>
</reference>
<dbReference type="Pfam" id="PF00691">
    <property type="entry name" value="OmpA"/>
    <property type="match status" value="1"/>
</dbReference>
<feature type="region of interest" description="Disordered" evidence="5">
    <location>
        <begin position="23"/>
        <end position="50"/>
    </location>
</feature>
<evidence type="ECO:0000256" key="2">
    <source>
        <dbReference type="ARBA" id="ARBA00023136"/>
    </source>
</evidence>
<evidence type="ECO:0000256" key="3">
    <source>
        <dbReference type="ARBA" id="ARBA00023237"/>
    </source>
</evidence>
<evidence type="ECO:0000313" key="7">
    <source>
        <dbReference type="EMBL" id="CCH03454.1"/>
    </source>
</evidence>
<protein>
    <submittedName>
        <fullName evidence="7">Outer membrane porin F</fullName>
    </submittedName>
</protein>
<evidence type="ECO:0000256" key="5">
    <source>
        <dbReference type="SAM" id="MobiDB-lite"/>
    </source>
</evidence>
<dbReference type="CDD" id="cd07185">
    <property type="entry name" value="OmpA_C-like"/>
    <property type="match status" value="1"/>
</dbReference>
<evidence type="ECO:0000259" key="6">
    <source>
        <dbReference type="PROSITE" id="PS51123"/>
    </source>
</evidence>
<keyword evidence="8" id="KW-1185">Reference proteome</keyword>
<keyword evidence="3" id="KW-0998">Cell outer membrane</keyword>
<sequence length="440" mass="48241">MKFLVGAVLCVVTTGTMQAQLRISLSPKSDPPSANRRPPASRPIHQTSQLRVTETAPHLAPVAADNGVASLAPTVTAPVKPPTYDPNTGVPAAFKTYEQVDFVQAKQLRLLDDFAQTPVGEFPARWRTNSMGEIVTLDDDPAHWLALGKAGQFSPEAITDLPDQFTLQFDLACSHAFSFYSTGLYVTFAALTNPANEYTQWGAMAGGDRGVTLLLHPMNAAGRQGMSELTVRANREPVLHREKPVSTFWALGRNIVTVSICRQQQRLRVYVNEEKVWDVPEAFQPGVPYNSLVFGIGAMHRDEDSYYLGNLRFAVGDPAMQQHLRTEGRCTAGGIQFEPGDATLKPIAYASLKEVADWLTQAPQRHVQIVCHTNSDGDEQANRLLAKRRADVVRAALVSQFAIRADRLTTDGQGEAQPIAPNDTPEGRATNQRVEFIVSR</sequence>
<dbReference type="PRINTS" id="PR01021">
    <property type="entry name" value="OMPADOMAIN"/>
</dbReference>
<comment type="subcellular location">
    <subcellularLocation>
        <location evidence="1">Cell outer membrane</location>
    </subcellularLocation>
</comment>